<dbReference type="PANTHER" id="PTHR39188">
    <property type="entry name" value="MEMBRANE-ASSOCIATED ZINC METALLOPROTEASE M50B"/>
    <property type="match status" value="1"/>
</dbReference>
<dbReference type="InterPro" id="IPR008915">
    <property type="entry name" value="Peptidase_M50"/>
</dbReference>
<gene>
    <name evidence="15" type="ORF">BI308_07010</name>
</gene>
<feature type="transmembrane region" description="Helical" evidence="13">
    <location>
        <begin position="98"/>
        <end position="119"/>
    </location>
</feature>
<keyword evidence="4 13" id="KW-0812">Transmembrane</keyword>
<name>A0A1L9QUL3_9CYAN</name>
<feature type="transmembrane region" description="Helical" evidence="13">
    <location>
        <begin position="70"/>
        <end position="86"/>
    </location>
</feature>
<feature type="binding site" evidence="12">
    <location>
        <position position="59"/>
    </location>
    <ligand>
        <name>Zn(2+)</name>
        <dbReference type="ChEBI" id="CHEBI:29105"/>
        <note>catalytic</note>
    </ligand>
</feature>
<evidence type="ECO:0000256" key="3">
    <source>
        <dbReference type="ARBA" id="ARBA00022670"/>
    </source>
</evidence>
<protein>
    <recommendedName>
        <fullName evidence="14">Peptidase M50 domain-containing protein</fullName>
    </recommendedName>
</protein>
<dbReference type="Proteomes" id="UP000183940">
    <property type="component" value="Unassembled WGS sequence"/>
</dbReference>
<evidence type="ECO:0000256" key="6">
    <source>
        <dbReference type="ARBA" id="ARBA00022801"/>
    </source>
</evidence>
<keyword evidence="7 12" id="KW-0862">Zinc</keyword>
<feature type="domain" description="Peptidase M50" evidence="14">
    <location>
        <begin position="49"/>
        <end position="121"/>
    </location>
</feature>
<proteinExistence type="inferred from homology"/>
<dbReference type="GO" id="GO:0046872">
    <property type="term" value="F:metal ion binding"/>
    <property type="evidence" value="ECO:0007669"/>
    <property type="project" value="UniProtKB-KW"/>
</dbReference>
<keyword evidence="8 13" id="KW-1133">Transmembrane helix</keyword>
<evidence type="ECO:0000256" key="11">
    <source>
        <dbReference type="PIRSR" id="PIRSR006404-1"/>
    </source>
</evidence>
<keyword evidence="3" id="KW-0645">Protease</keyword>
<dbReference type="PANTHER" id="PTHR39188:SF3">
    <property type="entry name" value="STAGE IV SPORULATION PROTEIN FB"/>
    <property type="match status" value="1"/>
</dbReference>
<feature type="binding site" evidence="12">
    <location>
        <position position="63"/>
    </location>
    <ligand>
        <name>Zn(2+)</name>
        <dbReference type="ChEBI" id="CHEBI:29105"/>
        <note>catalytic</note>
    </ligand>
</feature>
<comment type="caution">
    <text evidence="15">The sequence shown here is derived from an EMBL/GenBank/DDBJ whole genome shotgun (WGS) entry which is preliminary data.</text>
</comment>
<organism evidence="15 16">
    <name type="scientific">Roseofilum reptotaenium AO1-A</name>
    <dbReference type="NCBI Taxonomy" id="1925591"/>
    <lineage>
        <taxon>Bacteria</taxon>
        <taxon>Bacillati</taxon>
        <taxon>Cyanobacteriota</taxon>
        <taxon>Cyanophyceae</taxon>
        <taxon>Desertifilales</taxon>
        <taxon>Desertifilaceae</taxon>
        <taxon>Roseofilum</taxon>
    </lineage>
</organism>
<evidence type="ECO:0000313" key="15">
    <source>
        <dbReference type="EMBL" id="OJJ26354.1"/>
    </source>
</evidence>
<evidence type="ECO:0000256" key="2">
    <source>
        <dbReference type="ARBA" id="ARBA00007931"/>
    </source>
</evidence>
<evidence type="ECO:0000256" key="13">
    <source>
        <dbReference type="SAM" id="Phobius"/>
    </source>
</evidence>
<dbReference type="EMBL" id="MLAW01000008">
    <property type="protein sequence ID" value="OJJ26354.1"/>
    <property type="molecule type" value="Genomic_DNA"/>
</dbReference>
<evidence type="ECO:0000313" key="16">
    <source>
        <dbReference type="Proteomes" id="UP000183940"/>
    </source>
</evidence>
<feature type="active site" evidence="11">
    <location>
        <position position="60"/>
    </location>
</feature>
<feature type="domain" description="Peptidase M50" evidence="14">
    <location>
        <begin position="133"/>
        <end position="179"/>
    </location>
</feature>
<comment type="subcellular location">
    <subcellularLocation>
        <location evidence="1">Membrane</location>
        <topology evidence="1">Multi-pass membrane protein</topology>
    </subcellularLocation>
</comment>
<feature type="transmembrane region" description="Helical" evidence="13">
    <location>
        <begin position="187"/>
        <end position="204"/>
    </location>
</feature>
<dbReference type="GO" id="GO:0008237">
    <property type="term" value="F:metallopeptidase activity"/>
    <property type="evidence" value="ECO:0007669"/>
    <property type="project" value="UniProtKB-KW"/>
</dbReference>
<evidence type="ECO:0000256" key="1">
    <source>
        <dbReference type="ARBA" id="ARBA00004141"/>
    </source>
</evidence>
<dbReference type="Pfam" id="PF02163">
    <property type="entry name" value="Peptidase_M50"/>
    <property type="match status" value="2"/>
</dbReference>
<evidence type="ECO:0000256" key="8">
    <source>
        <dbReference type="ARBA" id="ARBA00022989"/>
    </source>
</evidence>
<keyword evidence="10 13" id="KW-0472">Membrane</keyword>
<feature type="transmembrane region" description="Helical" evidence="13">
    <location>
        <begin position="39"/>
        <end position="58"/>
    </location>
</feature>
<evidence type="ECO:0000256" key="9">
    <source>
        <dbReference type="ARBA" id="ARBA00023049"/>
    </source>
</evidence>
<dbReference type="GO" id="GO:0005886">
    <property type="term" value="C:plasma membrane"/>
    <property type="evidence" value="ECO:0007669"/>
    <property type="project" value="UniProtKB-SubCell"/>
</dbReference>
<feature type="transmembrane region" description="Helical" evidence="13">
    <location>
        <begin position="12"/>
        <end position="33"/>
    </location>
</feature>
<accession>A0A1L9QUL3</accession>
<evidence type="ECO:0000256" key="5">
    <source>
        <dbReference type="ARBA" id="ARBA00022723"/>
    </source>
</evidence>
<dbReference type="AlphaFoldDB" id="A0A1L9QUL3"/>
<keyword evidence="6" id="KW-0378">Hydrolase</keyword>
<keyword evidence="16" id="KW-1185">Reference proteome</keyword>
<evidence type="ECO:0000256" key="4">
    <source>
        <dbReference type="ARBA" id="ARBA00022692"/>
    </source>
</evidence>
<comment type="similarity">
    <text evidence="2">Belongs to the peptidase M50B family.</text>
</comment>
<dbReference type="CDD" id="cd06164">
    <property type="entry name" value="S2P-M50_SpoIVFB_CBS"/>
    <property type="match status" value="1"/>
</dbReference>
<feature type="transmembrane region" description="Helical" evidence="13">
    <location>
        <begin position="131"/>
        <end position="155"/>
    </location>
</feature>
<feature type="transmembrane region" description="Helical" evidence="13">
    <location>
        <begin position="211"/>
        <end position="229"/>
    </location>
</feature>
<dbReference type="STRING" id="1925591.BI308_07010"/>
<keyword evidence="5 12" id="KW-0479">Metal-binding</keyword>
<evidence type="ECO:0000256" key="10">
    <source>
        <dbReference type="ARBA" id="ARBA00023136"/>
    </source>
</evidence>
<evidence type="ECO:0000256" key="7">
    <source>
        <dbReference type="ARBA" id="ARBA00022833"/>
    </source>
</evidence>
<dbReference type="GO" id="GO:0006508">
    <property type="term" value="P:proteolysis"/>
    <property type="evidence" value="ECO:0007669"/>
    <property type="project" value="UniProtKB-KW"/>
</dbReference>
<evidence type="ECO:0000256" key="12">
    <source>
        <dbReference type="PIRSR" id="PIRSR006404-2"/>
    </source>
</evidence>
<evidence type="ECO:0000259" key="14">
    <source>
        <dbReference type="Pfam" id="PF02163"/>
    </source>
</evidence>
<feature type="binding site" evidence="12">
    <location>
        <position position="161"/>
    </location>
    <ligand>
        <name>Zn(2+)</name>
        <dbReference type="ChEBI" id="CHEBI:29105"/>
        <note>catalytic</note>
    </ligand>
</feature>
<keyword evidence="9" id="KW-0482">Metalloprotease</keyword>
<reference evidence="15" key="1">
    <citation type="submission" date="2016-10" db="EMBL/GenBank/DDBJ databases">
        <title>CRISPR-Cas defence system in Roseofilum reptotaenium: evidence of a bacteriophage-cyanobacterium arms race in the coral black band disease.</title>
        <authorList>
            <person name="Buerger P."/>
            <person name="Wood-Charlson E.M."/>
            <person name="Weynberg K.D."/>
            <person name="Willis B."/>
            <person name="Van Oppen M.J."/>
        </authorList>
    </citation>
    <scope>NUCLEOTIDE SEQUENCE [LARGE SCALE GENOMIC DNA]</scope>
    <source>
        <strain evidence="15">AO1-A</strain>
    </source>
</reference>
<comment type="cofactor">
    <cofactor evidence="12">
        <name>Zn(2+)</name>
        <dbReference type="ChEBI" id="CHEBI:29105"/>
    </cofactor>
    <text evidence="12">Binds 1 zinc ion per subunit.</text>
</comment>
<sequence length="445" mass="49753">MQAQNQRCLMNGNIRVGSLFGIPFYLHLSWFLLVGLVTFSYGIIGLGVVLLVFSSVVAHELGHGLVAIRQRIGIKSITLFLFGGLARLEKEPQTPSAAFWVAIAGPGINLILFGLFMVIGRFTFITMTPPLSIRLASICGFLAYINLILGLVNLIPGLPLDGGHILKALVWKITGKPKQGLMFASRMGQIMGCLGVAICILSWFNIPVVLFGIRISGGIWTFIISWFMVQNAGAVQKLVDIQTKIYSQYHEFVRVDAQDFSHLDLKFYQQAQRQLERLGFEKLADIEDVTISGVNRSQPRFFFRLMLSRDRRTVAWIHTSPLSKLVKGFQAIGLAPQGGKMVSLDSEFEGGTFLLTLNTQGFSNLPFPTPNIEDRQFPTDTSISELVRQHRIRVRDLNPHTPALIVRNFDQAIALEHRLETLMNQHKQAQGYVTRNTIERNAQSS</sequence>